<comment type="catalytic activity">
    <reaction evidence="7">
        <text>L-cysteinyl-[protein] + hexadecanoyl-CoA = S-hexadecanoyl-L-cysteinyl-[protein] + CoA</text>
        <dbReference type="Rhea" id="RHEA:36683"/>
        <dbReference type="Rhea" id="RHEA-COMP:10131"/>
        <dbReference type="Rhea" id="RHEA-COMP:11032"/>
        <dbReference type="ChEBI" id="CHEBI:29950"/>
        <dbReference type="ChEBI" id="CHEBI:57287"/>
        <dbReference type="ChEBI" id="CHEBI:57379"/>
        <dbReference type="ChEBI" id="CHEBI:74151"/>
        <dbReference type="EC" id="2.3.1.225"/>
    </reaction>
</comment>
<gene>
    <name evidence="9" type="ORF">SteCoe_16173</name>
</gene>
<comment type="caution">
    <text evidence="9">The sequence shown here is derived from an EMBL/GenBank/DDBJ whole genome shotgun (WGS) entry which is preliminary data.</text>
</comment>
<dbReference type="PANTHER" id="PTHR22883:SF203">
    <property type="entry name" value="PALMITOYLTRANSFERASE"/>
    <property type="match status" value="1"/>
</dbReference>
<keyword evidence="4 7" id="KW-1133">Transmembrane helix</keyword>
<evidence type="ECO:0000256" key="5">
    <source>
        <dbReference type="ARBA" id="ARBA00023136"/>
    </source>
</evidence>
<feature type="transmembrane region" description="Helical" evidence="7">
    <location>
        <begin position="47"/>
        <end position="67"/>
    </location>
</feature>
<name>A0A1R2C208_9CILI</name>
<accession>A0A1R2C208</accession>
<keyword evidence="6 7" id="KW-0012">Acyltransferase</keyword>
<feature type="transmembrane region" description="Helical" evidence="7">
    <location>
        <begin position="133"/>
        <end position="160"/>
    </location>
</feature>
<keyword evidence="10" id="KW-1185">Reference proteome</keyword>
<dbReference type="EMBL" id="MPUH01000319">
    <property type="protein sequence ID" value="OMJ83017.1"/>
    <property type="molecule type" value="Genomic_DNA"/>
</dbReference>
<dbReference type="AlphaFoldDB" id="A0A1R2C208"/>
<dbReference type="InterPro" id="IPR001594">
    <property type="entry name" value="Palmitoyltrfase_DHHC"/>
</dbReference>
<evidence type="ECO:0000256" key="1">
    <source>
        <dbReference type="ARBA" id="ARBA00004141"/>
    </source>
</evidence>
<feature type="domain" description="Palmitoyltransferase DHHC" evidence="8">
    <location>
        <begin position="90"/>
        <end position="212"/>
    </location>
</feature>
<dbReference type="GO" id="GO:0006612">
    <property type="term" value="P:protein targeting to membrane"/>
    <property type="evidence" value="ECO:0007669"/>
    <property type="project" value="TreeGrafter"/>
</dbReference>
<keyword evidence="3 7" id="KW-0812">Transmembrane</keyword>
<dbReference type="Proteomes" id="UP000187209">
    <property type="component" value="Unassembled WGS sequence"/>
</dbReference>
<reference evidence="9 10" key="1">
    <citation type="submission" date="2016-11" db="EMBL/GenBank/DDBJ databases">
        <title>The macronuclear genome of Stentor coeruleus: a giant cell with tiny introns.</title>
        <authorList>
            <person name="Slabodnick M."/>
            <person name="Ruby J.G."/>
            <person name="Reiff S.B."/>
            <person name="Swart E.C."/>
            <person name="Gosai S."/>
            <person name="Prabakaran S."/>
            <person name="Witkowska E."/>
            <person name="Larue G.E."/>
            <person name="Fisher S."/>
            <person name="Freeman R.M."/>
            <person name="Gunawardena J."/>
            <person name="Chu W."/>
            <person name="Stover N.A."/>
            <person name="Gregory B.D."/>
            <person name="Nowacki M."/>
            <person name="Derisi J."/>
            <person name="Roy S.W."/>
            <person name="Marshall W.F."/>
            <person name="Sood P."/>
        </authorList>
    </citation>
    <scope>NUCLEOTIDE SEQUENCE [LARGE SCALE GENOMIC DNA]</scope>
    <source>
        <strain evidence="9">WM001</strain>
    </source>
</reference>
<dbReference type="PROSITE" id="PS50216">
    <property type="entry name" value="DHHC"/>
    <property type="match status" value="1"/>
</dbReference>
<evidence type="ECO:0000256" key="6">
    <source>
        <dbReference type="ARBA" id="ARBA00023315"/>
    </source>
</evidence>
<proteinExistence type="inferred from homology"/>
<dbReference type="GO" id="GO:0016020">
    <property type="term" value="C:membrane"/>
    <property type="evidence" value="ECO:0007669"/>
    <property type="project" value="UniProtKB-SubCell"/>
</dbReference>
<dbReference type="OrthoDB" id="1924421at2759"/>
<evidence type="ECO:0000259" key="8">
    <source>
        <dbReference type="Pfam" id="PF01529"/>
    </source>
</evidence>
<dbReference type="Pfam" id="PF01529">
    <property type="entry name" value="DHHC"/>
    <property type="match status" value="1"/>
</dbReference>
<evidence type="ECO:0000256" key="3">
    <source>
        <dbReference type="ARBA" id="ARBA00022692"/>
    </source>
</evidence>
<protein>
    <recommendedName>
        <fullName evidence="7">Palmitoyltransferase</fullName>
        <ecNumber evidence="7">2.3.1.225</ecNumber>
    </recommendedName>
</protein>
<evidence type="ECO:0000256" key="2">
    <source>
        <dbReference type="ARBA" id="ARBA00022679"/>
    </source>
</evidence>
<dbReference type="GO" id="GO:0005783">
    <property type="term" value="C:endoplasmic reticulum"/>
    <property type="evidence" value="ECO:0007669"/>
    <property type="project" value="TreeGrafter"/>
</dbReference>
<evidence type="ECO:0000313" key="9">
    <source>
        <dbReference type="EMBL" id="OMJ83017.1"/>
    </source>
</evidence>
<evidence type="ECO:0000256" key="4">
    <source>
        <dbReference type="ARBA" id="ARBA00022989"/>
    </source>
</evidence>
<dbReference type="EC" id="2.3.1.225" evidence="7"/>
<sequence>MYVRKNGISCPWSLKQALSYFGFLVYGLSYNMVIVTKTQTDYQTMRIIIFNFLYFMSISSHIVTSVIDPGDPLLYRGKDLSQDESIYLRCTICNSTINLFSRHCVTCNKCIYKYDHHCQWVNNCIGSKNYKSFFVLIISCTLMSALITSSSVTATFITFSDEQNSNAVDEQGFASFIIFLGMFSLFGVIYFGYITTFHSVMLLKGVTTYEYACRKRALKNHKIVPRITVDKESFSMHTDMAGISFGN</sequence>
<dbReference type="GO" id="GO:0005794">
    <property type="term" value="C:Golgi apparatus"/>
    <property type="evidence" value="ECO:0007669"/>
    <property type="project" value="TreeGrafter"/>
</dbReference>
<dbReference type="PANTHER" id="PTHR22883">
    <property type="entry name" value="ZINC FINGER DHHC DOMAIN CONTAINING PROTEIN"/>
    <property type="match status" value="1"/>
</dbReference>
<comment type="subcellular location">
    <subcellularLocation>
        <location evidence="1">Membrane</location>
        <topology evidence="1">Multi-pass membrane protein</topology>
    </subcellularLocation>
</comment>
<keyword evidence="5 7" id="KW-0472">Membrane</keyword>
<evidence type="ECO:0000256" key="7">
    <source>
        <dbReference type="RuleBase" id="RU079119"/>
    </source>
</evidence>
<feature type="transmembrane region" description="Helical" evidence="7">
    <location>
        <begin position="17"/>
        <end position="35"/>
    </location>
</feature>
<keyword evidence="2 7" id="KW-0808">Transferase</keyword>
<comment type="domain">
    <text evidence="7">The DHHC domain is required for palmitoyltransferase activity.</text>
</comment>
<comment type="similarity">
    <text evidence="7">Belongs to the DHHC palmitoyltransferase family.</text>
</comment>
<feature type="transmembrane region" description="Helical" evidence="7">
    <location>
        <begin position="172"/>
        <end position="193"/>
    </location>
</feature>
<dbReference type="InterPro" id="IPR039859">
    <property type="entry name" value="PFA4/ZDH16/20/ERF2-like"/>
</dbReference>
<evidence type="ECO:0000313" key="10">
    <source>
        <dbReference type="Proteomes" id="UP000187209"/>
    </source>
</evidence>
<dbReference type="GO" id="GO:0019706">
    <property type="term" value="F:protein-cysteine S-palmitoyltransferase activity"/>
    <property type="evidence" value="ECO:0007669"/>
    <property type="project" value="UniProtKB-EC"/>
</dbReference>
<organism evidence="9 10">
    <name type="scientific">Stentor coeruleus</name>
    <dbReference type="NCBI Taxonomy" id="5963"/>
    <lineage>
        <taxon>Eukaryota</taxon>
        <taxon>Sar</taxon>
        <taxon>Alveolata</taxon>
        <taxon>Ciliophora</taxon>
        <taxon>Postciliodesmatophora</taxon>
        <taxon>Heterotrichea</taxon>
        <taxon>Heterotrichida</taxon>
        <taxon>Stentoridae</taxon>
        <taxon>Stentor</taxon>
    </lineage>
</organism>